<evidence type="ECO:0000313" key="11">
    <source>
        <dbReference type="EMBL" id="AZS15888.1"/>
    </source>
</evidence>
<dbReference type="OrthoDB" id="9777124at2"/>
<protein>
    <recommendedName>
        <fullName evidence="10">Glycerol-3-phosphate acyltransferase</fullName>
    </recommendedName>
    <alternativeName>
        <fullName evidence="10">Acyl-PO4 G3P acyltransferase</fullName>
    </alternativeName>
    <alternativeName>
        <fullName evidence="10">Acyl-phosphate--glycerol-3-phosphate acyltransferase</fullName>
    </alternativeName>
    <alternativeName>
        <fullName evidence="10">G3P acyltransferase</fullName>
        <shortName evidence="10">GPAT</shortName>
        <ecNumber evidence="10">2.3.1.275</ecNumber>
    </alternativeName>
    <alternativeName>
        <fullName evidence="10">Lysophosphatidic acid synthase</fullName>
        <shortName evidence="10">LPA synthase</shortName>
    </alternativeName>
</protein>
<keyword evidence="12" id="KW-1185">Reference proteome</keyword>
<dbReference type="RefSeq" id="WP_126999969.1">
    <property type="nucleotide sequence ID" value="NZ_CP034346.1"/>
</dbReference>
<evidence type="ECO:0000256" key="2">
    <source>
        <dbReference type="ARBA" id="ARBA00022516"/>
    </source>
</evidence>
<dbReference type="GO" id="GO:0005886">
    <property type="term" value="C:plasma membrane"/>
    <property type="evidence" value="ECO:0007669"/>
    <property type="project" value="UniProtKB-SubCell"/>
</dbReference>
<evidence type="ECO:0000313" key="12">
    <source>
        <dbReference type="Proteomes" id="UP000270678"/>
    </source>
</evidence>
<evidence type="ECO:0000256" key="1">
    <source>
        <dbReference type="ARBA" id="ARBA00022475"/>
    </source>
</evidence>
<evidence type="ECO:0000256" key="10">
    <source>
        <dbReference type="HAMAP-Rule" id="MF_01043"/>
    </source>
</evidence>
<feature type="transmembrane region" description="Helical" evidence="10">
    <location>
        <begin position="50"/>
        <end position="70"/>
    </location>
</feature>
<keyword evidence="8 10" id="KW-0594">Phospholipid biosynthesis</keyword>
<sequence>MIILLTVTAFLSGSLMFSYWLGRVASKDIRREGDGNPGAFNLWQAAGYRLGMLGIVLDFAKGYIPLLLMLQSGFIQGYEPVYVAPAFILGHVFSPFMKFKGGKAIAVTFGVWSALTRFEGALAYALVLALMKLCFRWLPSRRTDPRDADGFQVVAGFLILPIYIGLIHFSMPLLYIWVINFGILLYTNRKAWISFLKSNSYHRTTRNQGHKGDQ</sequence>
<evidence type="ECO:0000256" key="6">
    <source>
        <dbReference type="ARBA" id="ARBA00023098"/>
    </source>
</evidence>
<evidence type="ECO:0000256" key="8">
    <source>
        <dbReference type="ARBA" id="ARBA00023209"/>
    </source>
</evidence>
<dbReference type="KEGG" id="plut:EI981_16560"/>
<comment type="pathway">
    <text evidence="10">Lipid metabolism; phospholipid metabolism.</text>
</comment>
<keyword evidence="6 10" id="KW-0443">Lipid metabolism</keyword>
<dbReference type="GO" id="GO:0043772">
    <property type="term" value="F:acyl-phosphate glycerol-3-phosphate acyltransferase activity"/>
    <property type="evidence" value="ECO:0007669"/>
    <property type="project" value="UniProtKB-UniRule"/>
</dbReference>
<keyword evidence="1 10" id="KW-1003">Cell membrane</keyword>
<comment type="caution">
    <text evidence="10">Lacks conserved residue(s) required for the propagation of feature annotation.</text>
</comment>
<keyword evidence="2 10" id="KW-0444">Lipid biosynthesis</keyword>
<dbReference type="PANTHER" id="PTHR30309:SF1">
    <property type="entry name" value="GLYCEROL-3-PHOSPHATE ACYLTRANSFERASE 1"/>
    <property type="match status" value="1"/>
</dbReference>
<evidence type="ECO:0000256" key="5">
    <source>
        <dbReference type="ARBA" id="ARBA00022989"/>
    </source>
</evidence>
<dbReference type="EC" id="2.3.1.275" evidence="10"/>
<dbReference type="EMBL" id="CP034346">
    <property type="protein sequence ID" value="AZS15888.1"/>
    <property type="molecule type" value="Genomic_DNA"/>
</dbReference>
<keyword evidence="3 10" id="KW-0808">Transferase</keyword>
<evidence type="ECO:0000256" key="3">
    <source>
        <dbReference type="ARBA" id="ARBA00022679"/>
    </source>
</evidence>
<comment type="catalytic activity">
    <reaction evidence="10">
        <text>an acyl phosphate + sn-glycerol 3-phosphate = a 1-acyl-sn-glycero-3-phosphate + phosphate</text>
        <dbReference type="Rhea" id="RHEA:34075"/>
        <dbReference type="ChEBI" id="CHEBI:43474"/>
        <dbReference type="ChEBI" id="CHEBI:57597"/>
        <dbReference type="ChEBI" id="CHEBI:57970"/>
        <dbReference type="ChEBI" id="CHEBI:59918"/>
        <dbReference type="EC" id="2.3.1.275"/>
    </reaction>
</comment>
<dbReference type="Pfam" id="PF02660">
    <property type="entry name" value="G3P_acyltransf"/>
    <property type="match status" value="1"/>
</dbReference>
<dbReference type="AlphaFoldDB" id="A0A3Q9IA04"/>
<evidence type="ECO:0000256" key="4">
    <source>
        <dbReference type="ARBA" id="ARBA00022692"/>
    </source>
</evidence>
<name>A0A3Q9IA04_9BACL</name>
<feature type="transmembrane region" description="Helical" evidence="10">
    <location>
        <begin position="150"/>
        <end position="169"/>
    </location>
</feature>
<keyword evidence="11" id="KW-0012">Acyltransferase</keyword>
<keyword evidence="7 10" id="KW-0472">Membrane</keyword>
<evidence type="ECO:0000256" key="7">
    <source>
        <dbReference type="ARBA" id="ARBA00023136"/>
    </source>
</evidence>
<keyword evidence="5 10" id="KW-1133">Transmembrane helix</keyword>
<dbReference type="PANTHER" id="PTHR30309">
    <property type="entry name" value="INNER MEMBRANE PROTEIN YGIH"/>
    <property type="match status" value="1"/>
</dbReference>
<gene>
    <name evidence="10" type="primary">plsY</name>
    <name evidence="11" type="ORF">EI981_16560</name>
</gene>
<dbReference type="UniPathway" id="UPA00085"/>
<dbReference type="SMART" id="SM01207">
    <property type="entry name" value="G3P_acyltransf"/>
    <property type="match status" value="1"/>
</dbReference>
<comment type="subcellular location">
    <subcellularLocation>
        <location evidence="10">Cell membrane</location>
        <topology evidence="10">Multi-pass membrane protein</topology>
    </subcellularLocation>
</comment>
<reference evidence="12" key="1">
    <citation type="submission" date="2018-12" db="EMBL/GenBank/DDBJ databases">
        <title>Complete genome sequence of Paenibacillus sp. MBLB1234.</title>
        <authorList>
            <person name="Nam Y.-D."/>
            <person name="Kang J."/>
            <person name="Chung W.-H."/>
            <person name="Park Y.S."/>
        </authorList>
    </citation>
    <scope>NUCLEOTIDE SEQUENCE [LARGE SCALE GENOMIC DNA]</scope>
    <source>
        <strain evidence="12">MBLB1234</strain>
    </source>
</reference>
<feature type="transmembrane region" description="Helical" evidence="10">
    <location>
        <begin position="82"/>
        <end position="101"/>
    </location>
</feature>
<proteinExistence type="inferred from homology"/>
<organism evidence="11 12">
    <name type="scientific">Paenibacillus lutimineralis</name>
    <dbReference type="NCBI Taxonomy" id="2707005"/>
    <lineage>
        <taxon>Bacteria</taxon>
        <taxon>Bacillati</taxon>
        <taxon>Bacillota</taxon>
        <taxon>Bacilli</taxon>
        <taxon>Bacillales</taxon>
        <taxon>Paenibacillaceae</taxon>
        <taxon>Paenibacillus</taxon>
    </lineage>
</organism>
<dbReference type="InterPro" id="IPR003811">
    <property type="entry name" value="G3P_acylTferase_PlsY"/>
</dbReference>
<evidence type="ECO:0000256" key="9">
    <source>
        <dbReference type="ARBA" id="ARBA00023264"/>
    </source>
</evidence>
<comment type="subunit">
    <text evidence="10">Probably interacts with PlsX.</text>
</comment>
<dbReference type="Proteomes" id="UP000270678">
    <property type="component" value="Chromosome"/>
</dbReference>
<keyword evidence="4 10" id="KW-0812">Transmembrane</keyword>
<accession>A0A3Q9IA04</accession>
<comment type="similarity">
    <text evidence="10">Belongs to the PlsY family.</text>
</comment>
<comment type="function">
    <text evidence="10">Catalyzes the transfer of an acyl group from acyl-phosphate (acyl-PO(4)) to glycerol-3-phosphate (G3P) to form lysophosphatidic acid (LPA). This enzyme utilizes acyl-phosphate as fatty acyl donor, but not acyl-CoA or acyl-ACP.</text>
</comment>
<keyword evidence="9 10" id="KW-1208">Phospholipid metabolism</keyword>
<dbReference type="GO" id="GO:0008654">
    <property type="term" value="P:phospholipid biosynthetic process"/>
    <property type="evidence" value="ECO:0007669"/>
    <property type="project" value="UniProtKB-UniRule"/>
</dbReference>
<dbReference type="HAMAP" id="MF_01043">
    <property type="entry name" value="PlsY"/>
    <property type="match status" value="1"/>
</dbReference>